<dbReference type="Gene3D" id="3.40.50.2000">
    <property type="entry name" value="Glycogen Phosphorylase B"/>
    <property type="match status" value="1"/>
</dbReference>
<keyword evidence="1" id="KW-0802">TPR repeat</keyword>
<dbReference type="InterPro" id="IPR011990">
    <property type="entry name" value="TPR-like_helical_dom_sf"/>
</dbReference>
<dbReference type="PANTHER" id="PTHR44216:SF3">
    <property type="entry name" value="PROTEIN O-MANNOSYL-TRANSFERASE TMTC2"/>
    <property type="match status" value="1"/>
</dbReference>
<dbReference type="Pfam" id="PF13432">
    <property type="entry name" value="TPR_16"/>
    <property type="match status" value="1"/>
</dbReference>
<dbReference type="GO" id="GO:0000030">
    <property type="term" value="F:mannosyltransferase activity"/>
    <property type="evidence" value="ECO:0007669"/>
    <property type="project" value="TreeGrafter"/>
</dbReference>
<dbReference type="SUPFAM" id="SSF48452">
    <property type="entry name" value="TPR-like"/>
    <property type="match status" value="1"/>
</dbReference>
<sequence>MPMDYSDLLLAQAIENEKAGDWTGAELFYRGLLKENPTHPEANLHLGRLLVRRGSAEEGTVFLERAADAAPSSPEPHMHLGSAYQALGQPDRAMLALVIATNLQGVMIHPDDVQAWFQLGVTFSQADRHQAAAAAFRHALVLQPAFAEIHNNLGISLQNLQLAAEAVQAHRRAVAAAPHVAGHHANHAHALLAAGHLAEGFAEWEWRPLSPPRSFSQPRWDGKPFEGRTLLAHAEQGYGDVIQFCRYLPEAARRGGRLIVECRAPLAGLIKRMPGVADVIEWGSPLPDFDFEIPIPSLPFAFGVDSDVLAAAPGDPYLHAVPDREARWRKALSRDDDKLKVGLIWAGNAAGLDPKRAIPPNLLSGLTLVPGVALYSLQREGGDTIRRTDGGQSVTDLGGGIADFDDLAAILTGLDLLISVDTAAAHLAGAMGRPVWTLLHASPDWRWLPGPDRTAWYPSMRLYRQNRPGDWREVITRVADDLNSQA</sequence>
<dbReference type="SUPFAM" id="SSF53756">
    <property type="entry name" value="UDP-Glycosyltransferase/glycogen phosphorylase"/>
    <property type="match status" value="1"/>
</dbReference>
<dbReference type="AlphaFoldDB" id="A0A2N3PZZ7"/>
<name>A0A2N3PZZ7_9PROT</name>
<organism evidence="2 3">
    <name type="scientific">Telmatospirillum siberiense</name>
    <dbReference type="NCBI Taxonomy" id="382514"/>
    <lineage>
        <taxon>Bacteria</taxon>
        <taxon>Pseudomonadati</taxon>
        <taxon>Pseudomonadota</taxon>
        <taxon>Alphaproteobacteria</taxon>
        <taxon>Rhodospirillales</taxon>
        <taxon>Rhodospirillaceae</taxon>
        <taxon>Telmatospirillum</taxon>
    </lineage>
</organism>
<comment type="caution">
    <text evidence="2">The sequence shown here is derived from an EMBL/GenBank/DDBJ whole genome shotgun (WGS) entry which is preliminary data.</text>
</comment>
<feature type="repeat" description="TPR" evidence="1">
    <location>
        <begin position="113"/>
        <end position="146"/>
    </location>
</feature>
<evidence type="ECO:0000313" key="2">
    <source>
        <dbReference type="EMBL" id="PKU25969.1"/>
    </source>
</evidence>
<protein>
    <submittedName>
        <fullName evidence="2">Uncharacterized protein</fullName>
    </submittedName>
</protein>
<dbReference type="GO" id="GO:0035269">
    <property type="term" value="P:protein O-linked glycosylation via mannose"/>
    <property type="evidence" value="ECO:0007669"/>
    <property type="project" value="TreeGrafter"/>
</dbReference>
<dbReference type="RefSeq" id="WP_101248931.1">
    <property type="nucleotide sequence ID" value="NZ_PIUM01000002.1"/>
</dbReference>
<dbReference type="PROSITE" id="PS50005">
    <property type="entry name" value="TPR"/>
    <property type="match status" value="1"/>
</dbReference>
<dbReference type="Gene3D" id="1.25.40.10">
    <property type="entry name" value="Tetratricopeptide repeat domain"/>
    <property type="match status" value="2"/>
</dbReference>
<dbReference type="SMART" id="SM00028">
    <property type="entry name" value="TPR"/>
    <property type="match status" value="5"/>
</dbReference>
<dbReference type="OrthoDB" id="6193797at2"/>
<gene>
    <name evidence="2" type="ORF">CWS72_02165</name>
</gene>
<dbReference type="EMBL" id="PIUM01000002">
    <property type="protein sequence ID" value="PKU25969.1"/>
    <property type="molecule type" value="Genomic_DNA"/>
</dbReference>
<accession>A0A2N3PZZ7</accession>
<reference evidence="3" key="1">
    <citation type="submission" date="2017-12" db="EMBL/GenBank/DDBJ databases">
        <title>Draft genome sequence of Telmatospirillum siberiense 26-4b1T, an acidotolerant peatland alphaproteobacterium potentially involved in sulfur cycling.</title>
        <authorList>
            <person name="Hausmann B."/>
            <person name="Pjevac P."/>
            <person name="Schreck K."/>
            <person name="Herbold C.W."/>
            <person name="Daims H."/>
            <person name="Wagner M."/>
            <person name="Pester M."/>
            <person name="Loy A."/>
        </authorList>
    </citation>
    <scope>NUCLEOTIDE SEQUENCE [LARGE SCALE GENOMIC DNA]</scope>
    <source>
        <strain evidence="3">26-4b1</strain>
    </source>
</reference>
<dbReference type="InterPro" id="IPR019734">
    <property type="entry name" value="TPR_rpt"/>
</dbReference>
<dbReference type="InterPro" id="IPR002201">
    <property type="entry name" value="Glyco_trans_9"/>
</dbReference>
<evidence type="ECO:0000256" key="1">
    <source>
        <dbReference type="PROSITE-ProRule" id="PRU00339"/>
    </source>
</evidence>
<keyword evidence="3" id="KW-1185">Reference proteome</keyword>
<evidence type="ECO:0000313" key="3">
    <source>
        <dbReference type="Proteomes" id="UP000233293"/>
    </source>
</evidence>
<dbReference type="InterPro" id="IPR052384">
    <property type="entry name" value="TMTC_O-mannosyltransferase"/>
</dbReference>
<dbReference type="Pfam" id="PF01075">
    <property type="entry name" value="Glyco_transf_9"/>
    <property type="match status" value="1"/>
</dbReference>
<dbReference type="Proteomes" id="UP000233293">
    <property type="component" value="Unassembled WGS sequence"/>
</dbReference>
<proteinExistence type="predicted"/>
<dbReference type="PANTHER" id="PTHR44216">
    <property type="entry name" value="PROTEIN O-MANNOSYL-TRANSFERASE TMTC2"/>
    <property type="match status" value="1"/>
</dbReference>
<dbReference type="Pfam" id="PF14559">
    <property type="entry name" value="TPR_19"/>
    <property type="match status" value="1"/>
</dbReference>